<dbReference type="SUPFAM" id="SSF56349">
    <property type="entry name" value="DNA breaking-rejoining enzymes"/>
    <property type="match status" value="1"/>
</dbReference>
<keyword evidence="3" id="KW-1185">Reference proteome</keyword>
<proteinExistence type="predicted"/>
<reference evidence="2 3" key="1">
    <citation type="submission" date="2019-02" db="EMBL/GenBank/DDBJ databases">
        <title>Deep-cultivation of Planctomycetes and their phenomic and genomic characterization uncovers novel biology.</title>
        <authorList>
            <person name="Wiegand S."/>
            <person name="Jogler M."/>
            <person name="Boedeker C."/>
            <person name="Pinto D."/>
            <person name="Vollmers J."/>
            <person name="Rivas-Marin E."/>
            <person name="Kohn T."/>
            <person name="Peeters S.H."/>
            <person name="Heuer A."/>
            <person name="Rast P."/>
            <person name="Oberbeckmann S."/>
            <person name="Bunk B."/>
            <person name="Jeske O."/>
            <person name="Meyerdierks A."/>
            <person name="Storesund J.E."/>
            <person name="Kallscheuer N."/>
            <person name="Luecker S."/>
            <person name="Lage O.M."/>
            <person name="Pohl T."/>
            <person name="Merkel B.J."/>
            <person name="Hornburger P."/>
            <person name="Mueller R.-W."/>
            <person name="Bruemmer F."/>
            <person name="Labrenz M."/>
            <person name="Spormann A.M."/>
            <person name="Op den Camp H."/>
            <person name="Overmann J."/>
            <person name="Amann R."/>
            <person name="Jetten M.S.M."/>
            <person name="Mascher T."/>
            <person name="Medema M.H."/>
            <person name="Devos D.P."/>
            <person name="Kaster A.-K."/>
            <person name="Ovreas L."/>
            <person name="Rohde M."/>
            <person name="Galperin M.Y."/>
            <person name="Jogler C."/>
        </authorList>
    </citation>
    <scope>NUCLEOTIDE SEQUENCE [LARGE SCALE GENOMIC DNA]</scope>
    <source>
        <strain evidence="2 3">Q31a</strain>
    </source>
</reference>
<evidence type="ECO:0000256" key="1">
    <source>
        <dbReference type="ARBA" id="ARBA00023172"/>
    </source>
</evidence>
<dbReference type="GO" id="GO:0015074">
    <property type="term" value="P:DNA integration"/>
    <property type="evidence" value="ECO:0007669"/>
    <property type="project" value="InterPro"/>
</dbReference>
<dbReference type="Proteomes" id="UP000318017">
    <property type="component" value="Chromosome"/>
</dbReference>
<gene>
    <name evidence="2" type="ORF">Q31a_17210</name>
</gene>
<keyword evidence="1" id="KW-0233">DNA recombination</keyword>
<protein>
    <recommendedName>
        <fullName evidence="4">Site-specific tyrosine recombinase XerC</fullName>
    </recommendedName>
</protein>
<dbReference type="KEGG" id="ahel:Q31a_17210"/>
<dbReference type="AlphaFoldDB" id="A0A518G499"/>
<evidence type="ECO:0000313" key="2">
    <source>
        <dbReference type="EMBL" id="QDV23423.1"/>
    </source>
</evidence>
<dbReference type="RefSeq" id="WP_145076355.1">
    <property type="nucleotide sequence ID" value="NZ_CP036298.1"/>
</dbReference>
<dbReference type="Gene3D" id="1.10.443.10">
    <property type="entry name" value="Intergrase catalytic core"/>
    <property type="match status" value="1"/>
</dbReference>
<organism evidence="2 3">
    <name type="scientific">Aureliella helgolandensis</name>
    <dbReference type="NCBI Taxonomy" id="2527968"/>
    <lineage>
        <taxon>Bacteria</taxon>
        <taxon>Pseudomonadati</taxon>
        <taxon>Planctomycetota</taxon>
        <taxon>Planctomycetia</taxon>
        <taxon>Pirellulales</taxon>
        <taxon>Pirellulaceae</taxon>
        <taxon>Aureliella</taxon>
    </lineage>
</organism>
<evidence type="ECO:0000313" key="3">
    <source>
        <dbReference type="Proteomes" id="UP000318017"/>
    </source>
</evidence>
<dbReference type="OrthoDB" id="291187at2"/>
<accession>A0A518G499</accession>
<dbReference type="EMBL" id="CP036298">
    <property type="protein sequence ID" value="QDV23423.1"/>
    <property type="molecule type" value="Genomic_DNA"/>
</dbReference>
<name>A0A518G499_9BACT</name>
<dbReference type="InterPro" id="IPR011010">
    <property type="entry name" value="DNA_brk_join_enz"/>
</dbReference>
<dbReference type="GO" id="GO:0003677">
    <property type="term" value="F:DNA binding"/>
    <property type="evidence" value="ECO:0007669"/>
    <property type="project" value="InterPro"/>
</dbReference>
<evidence type="ECO:0008006" key="4">
    <source>
        <dbReference type="Google" id="ProtNLM"/>
    </source>
</evidence>
<dbReference type="InterPro" id="IPR013762">
    <property type="entry name" value="Integrase-like_cat_sf"/>
</dbReference>
<dbReference type="GO" id="GO:0006310">
    <property type="term" value="P:DNA recombination"/>
    <property type="evidence" value="ECO:0007669"/>
    <property type="project" value="UniProtKB-KW"/>
</dbReference>
<sequence>MLLTELIDLILKEKELPVTVGTRNNWYLPAIADFKAFLGRNPCITDLSRECINDWIDRRVAESTLSRSTIKTRRGALLAIWRGAHELEKIDHSPIRIRKIAVRRQNPVAWNRAEIQQLFTYALTELPPRNLPKTELPPRLFFASLIAAGYDTALRLGDLLSLEREWIRVDTDGAGWINVEQSKTGTFVPCRFNPSTMLLIDRLMSTSERRRIWPLWCRRENFYRQFRAIVADSGVRKGTFRFLRRASTTHVELEFPGKGYLHAGHASPDVTVRHYLDGEQMLNHACSPLPLELHTIV</sequence>